<dbReference type="EMBL" id="HE796683">
    <property type="protein sequence ID" value="CCH02992.1"/>
    <property type="molecule type" value="Genomic_DNA"/>
</dbReference>
<feature type="transmembrane region" description="Helical" evidence="1">
    <location>
        <begin position="52"/>
        <end position="69"/>
    </location>
</feature>
<proteinExistence type="predicted"/>
<feature type="transmembrane region" description="Helical" evidence="1">
    <location>
        <begin position="29"/>
        <end position="45"/>
    </location>
</feature>
<keyword evidence="1" id="KW-0472">Membrane</keyword>
<dbReference type="eggNOG" id="ENOG50315DF">
    <property type="taxonomic scope" value="Bacteria"/>
</dbReference>
<feature type="transmembrane region" description="Helical" evidence="1">
    <location>
        <begin position="145"/>
        <end position="165"/>
    </location>
</feature>
<dbReference type="RefSeq" id="WP_015334091.1">
    <property type="nucleotide sequence ID" value="NC_020054.1"/>
</dbReference>
<reference evidence="2 3" key="1">
    <citation type="journal article" date="2012" name="J. Bacteriol.">
        <title>Genome Sequence of Fibrella aestuarina BUZ 2T, a Filamentous Marine Bacterium.</title>
        <authorList>
            <person name="Filippini M."/>
            <person name="Qi W."/>
            <person name="Blom J."/>
            <person name="Goesmann A."/>
            <person name="Smits T.H."/>
            <person name="Bagheri H.C."/>
        </authorList>
    </citation>
    <scope>NUCLEOTIDE SEQUENCE [LARGE SCALE GENOMIC DNA]</scope>
    <source>
        <strain evidence="3">BUZ 2T</strain>
    </source>
</reference>
<evidence type="ECO:0008006" key="4">
    <source>
        <dbReference type="Google" id="ProtNLM"/>
    </source>
</evidence>
<dbReference type="HOGENOM" id="CLU_125324_1_0_10"/>
<keyword evidence="1" id="KW-1133">Transmembrane helix</keyword>
<sequence length="168" mass="18992">MTLREIITISILFLLYLTLQILIVRNLVIFDYGFCFLYVACILLLPNEISQTVLLLLAFATGIIVDTFYNTLGMHAAATVLMAYLRPLIVRVQMGQRMLESRVVFTLQELGFADFFKYVIVLVLIHHGVLFLIEAGSISLLVPSLLRTLASALFTTLSIVLIQFFTRN</sequence>
<evidence type="ECO:0000313" key="2">
    <source>
        <dbReference type="EMBL" id="CCH02992.1"/>
    </source>
</evidence>
<dbReference type="KEGG" id="fae:FAES_4993"/>
<dbReference type="OrthoDB" id="1132160at2"/>
<protein>
    <recommendedName>
        <fullName evidence="4">Rod shape-determining protein MreD</fullName>
    </recommendedName>
</protein>
<feature type="transmembrane region" description="Helical" evidence="1">
    <location>
        <begin position="75"/>
        <end position="94"/>
    </location>
</feature>
<gene>
    <name evidence="2" type="ORF">FAES_4993</name>
</gene>
<feature type="transmembrane region" description="Helical" evidence="1">
    <location>
        <begin position="7"/>
        <end position="23"/>
    </location>
</feature>
<dbReference type="AlphaFoldDB" id="I0KFT9"/>
<evidence type="ECO:0000256" key="1">
    <source>
        <dbReference type="SAM" id="Phobius"/>
    </source>
</evidence>
<accession>I0KFT9</accession>
<dbReference type="PATRIC" id="fig|1166018.3.peg.1968"/>
<dbReference type="STRING" id="1166018.FAES_4993"/>
<evidence type="ECO:0000313" key="3">
    <source>
        <dbReference type="Proteomes" id="UP000011058"/>
    </source>
</evidence>
<name>I0KFT9_9BACT</name>
<keyword evidence="3" id="KW-1185">Reference proteome</keyword>
<organism evidence="2 3">
    <name type="scientific">Fibrella aestuarina BUZ 2</name>
    <dbReference type="NCBI Taxonomy" id="1166018"/>
    <lineage>
        <taxon>Bacteria</taxon>
        <taxon>Pseudomonadati</taxon>
        <taxon>Bacteroidota</taxon>
        <taxon>Cytophagia</taxon>
        <taxon>Cytophagales</taxon>
        <taxon>Spirosomataceae</taxon>
        <taxon>Fibrella</taxon>
    </lineage>
</organism>
<feature type="transmembrane region" description="Helical" evidence="1">
    <location>
        <begin position="115"/>
        <end position="133"/>
    </location>
</feature>
<dbReference type="Proteomes" id="UP000011058">
    <property type="component" value="Chromosome"/>
</dbReference>
<keyword evidence="1" id="KW-0812">Transmembrane</keyword>